<dbReference type="Proteomes" id="UP000052268">
    <property type="component" value="Unassembled WGS sequence"/>
</dbReference>
<dbReference type="InterPro" id="IPR007627">
    <property type="entry name" value="RNA_pol_sigma70_r2"/>
</dbReference>
<evidence type="ECO:0000256" key="4">
    <source>
        <dbReference type="ARBA" id="ARBA00023125"/>
    </source>
</evidence>
<evidence type="ECO:0000256" key="5">
    <source>
        <dbReference type="ARBA" id="ARBA00023163"/>
    </source>
</evidence>
<evidence type="ECO:0000313" key="10">
    <source>
        <dbReference type="Proteomes" id="UP000052268"/>
    </source>
</evidence>
<keyword evidence="10" id="KW-1185">Reference proteome</keyword>
<dbReference type="CDD" id="cd06171">
    <property type="entry name" value="Sigma70_r4"/>
    <property type="match status" value="1"/>
</dbReference>
<dbReference type="Gene3D" id="1.10.10.10">
    <property type="entry name" value="Winged helix-like DNA-binding domain superfamily/Winged helix DNA-binding domain"/>
    <property type="match status" value="1"/>
</dbReference>
<dbReference type="OrthoDB" id="9784272at2"/>
<keyword evidence="2 6" id="KW-0805">Transcription regulation</keyword>
<dbReference type="Pfam" id="PF08281">
    <property type="entry name" value="Sigma70_r4_2"/>
    <property type="match status" value="1"/>
</dbReference>
<feature type="domain" description="RNA polymerase sigma factor 70 region 4 type 2" evidence="8">
    <location>
        <begin position="132"/>
        <end position="184"/>
    </location>
</feature>
<dbReference type="GO" id="GO:0006352">
    <property type="term" value="P:DNA-templated transcription initiation"/>
    <property type="evidence" value="ECO:0007669"/>
    <property type="project" value="InterPro"/>
</dbReference>
<evidence type="ECO:0000256" key="6">
    <source>
        <dbReference type="RuleBase" id="RU000716"/>
    </source>
</evidence>
<evidence type="ECO:0000256" key="3">
    <source>
        <dbReference type="ARBA" id="ARBA00023082"/>
    </source>
</evidence>
<dbReference type="InterPro" id="IPR036388">
    <property type="entry name" value="WH-like_DNA-bd_sf"/>
</dbReference>
<dbReference type="InterPro" id="IPR039425">
    <property type="entry name" value="RNA_pol_sigma-70-like"/>
</dbReference>
<dbReference type="AlphaFoldDB" id="A0A0J7Y681"/>
<proteinExistence type="inferred from homology"/>
<keyword evidence="5 6" id="KW-0804">Transcription</keyword>
<dbReference type="SUPFAM" id="SSF88659">
    <property type="entry name" value="Sigma3 and sigma4 domains of RNA polymerase sigma factors"/>
    <property type="match status" value="1"/>
</dbReference>
<reference evidence="9 10" key="1">
    <citation type="journal article" date="2015" name="G3 (Bethesda)">
        <title>Insights into Ongoing Evolution of the Hexachlorocyclohexane Catabolic Pathway from Comparative Genomics of Ten Sphingomonadaceae Strains.</title>
        <authorList>
            <person name="Pearce S.L."/>
            <person name="Oakeshott J.G."/>
            <person name="Pandey G."/>
        </authorList>
    </citation>
    <scope>NUCLEOTIDE SEQUENCE [LARGE SCALE GENOMIC DNA]</scope>
    <source>
        <strain evidence="9 10">LL02</strain>
    </source>
</reference>
<dbReference type="Pfam" id="PF04542">
    <property type="entry name" value="Sigma70_r2"/>
    <property type="match status" value="1"/>
</dbReference>
<evidence type="ECO:0000256" key="1">
    <source>
        <dbReference type="ARBA" id="ARBA00010641"/>
    </source>
</evidence>
<dbReference type="PROSITE" id="PS01063">
    <property type="entry name" value="SIGMA70_ECF"/>
    <property type="match status" value="1"/>
</dbReference>
<organism evidence="9 10">
    <name type="scientific">Novosphingobium barchaimii LL02</name>
    <dbReference type="NCBI Taxonomy" id="1114963"/>
    <lineage>
        <taxon>Bacteria</taxon>
        <taxon>Pseudomonadati</taxon>
        <taxon>Pseudomonadota</taxon>
        <taxon>Alphaproteobacteria</taxon>
        <taxon>Sphingomonadales</taxon>
        <taxon>Sphingomonadaceae</taxon>
        <taxon>Novosphingobium</taxon>
    </lineage>
</organism>
<keyword evidence="3 6" id="KW-0731">Sigma factor</keyword>
<dbReference type="GO" id="GO:0003677">
    <property type="term" value="F:DNA binding"/>
    <property type="evidence" value="ECO:0007669"/>
    <property type="project" value="UniProtKB-KW"/>
</dbReference>
<comment type="caution">
    <text evidence="9">The sequence shown here is derived from an EMBL/GenBank/DDBJ whole genome shotgun (WGS) entry which is preliminary data.</text>
</comment>
<accession>A0A0J7Y681</accession>
<protein>
    <recommendedName>
        <fullName evidence="6">RNA polymerase sigma factor</fullName>
    </recommendedName>
</protein>
<feature type="domain" description="RNA polymerase sigma-70 region 2" evidence="7">
    <location>
        <begin position="40"/>
        <end position="100"/>
    </location>
</feature>
<dbReference type="SUPFAM" id="SSF88946">
    <property type="entry name" value="Sigma2 domain of RNA polymerase sigma factors"/>
    <property type="match status" value="1"/>
</dbReference>
<dbReference type="NCBIfam" id="TIGR02937">
    <property type="entry name" value="sigma70-ECF"/>
    <property type="match status" value="1"/>
</dbReference>
<sequence length="191" mass="20840">MGNVAEKNAVDARTTLAAALGQAGAGDVSALRRVYDLTSAKLFGICFRISGDREAAEDILQDVYVKIWRRAATFDASRASPVSWLATIAHNAAIDWRRAQPRYDAAPQGAFDAVADDAPRADDVMVEDEQRLRLLACLNGLEQQHAEAIRSTFLGGLTYQQLADHLQTPLGTIKSWIRRGMLKLKVCLGDA</sequence>
<dbReference type="GO" id="GO:0016987">
    <property type="term" value="F:sigma factor activity"/>
    <property type="evidence" value="ECO:0007669"/>
    <property type="project" value="UniProtKB-KW"/>
</dbReference>
<gene>
    <name evidence="9" type="ORF">V474_12880</name>
</gene>
<dbReference type="InterPro" id="IPR000838">
    <property type="entry name" value="RNA_pol_sigma70_ECF_CS"/>
</dbReference>
<evidence type="ECO:0000313" key="9">
    <source>
        <dbReference type="EMBL" id="KMS58883.1"/>
    </source>
</evidence>
<dbReference type="Gene3D" id="1.10.1740.10">
    <property type="match status" value="1"/>
</dbReference>
<dbReference type="InterPro" id="IPR013325">
    <property type="entry name" value="RNA_pol_sigma_r2"/>
</dbReference>
<name>A0A0J7Y681_9SPHN</name>
<keyword evidence="4 6" id="KW-0238">DNA-binding</keyword>
<comment type="similarity">
    <text evidence="1 6">Belongs to the sigma-70 factor family. ECF subfamily.</text>
</comment>
<evidence type="ECO:0000259" key="8">
    <source>
        <dbReference type="Pfam" id="PF08281"/>
    </source>
</evidence>
<dbReference type="PANTHER" id="PTHR43133:SF62">
    <property type="entry name" value="RNA POLYMERASE SIGMA FACTOR SIGZ"/>
    <property type="match status" value="1"/>
</dbReference>
<evidence type="ECO:0000256" key="2">
    <source>
        <dbReference type="ARBA" id="ARBA00023015"/>
    </source>
</evidence>
<dbReference type="RefSeq" id="WP_059150657.1">
    <property type="nucleotide sequence ID" value="NZ_KQ130452.1"/>
</dbReference>
<evidence type="ECO:0000259" key="7">
    <source>
        <dbReference type="Pfam" id="PF04542"/>
    </source>
</evidence>
<dbReference type="InterPro" id="IPR013324">
    <property type="entry name" value="RNA_pol_sigma_r3/r4-like"/>
</dbReference>
<dbReference type="InterPro" id="IPR014284">
    <property type="entry name" value="RNA_pol_sigma-70_dom"/>
</dbReference>
<dbReference type="EMBL" id="JACU01000003">
    <property type="protein sequence ID" value="KMS58883.1"/>
    <property type="molecule type" value="Genomic_DNA"/>
</dbReference>
<dbReference type="PATRIC" id="fig|1114963.3.peg.1380"/>
<dbReference type="PANTHER" id="PTHR43133">
    <property type="entry name" value="RNA POLYMERASE ECF-TYPE SIGMA FACTO"/>
    <property type="match status" value="1"/>
</dbReference>
<dbReference type="InterPro" id="IPR013249">
    <property type="entry name" value="RNA_pol_sigma70_r4_t2"/>
</dbReference>